<organism evidence="1 2">
    <name type="scientific">Candidatus Nitrospira kreftii</name>
    <dbReference type="NCBI Taxonomy" id="2652173"/>
    <lineage>
        <taxon>Bacteria</taxon>
        <taxon>Pseudomonadati</taxon>
        <taxon>Nitrospirota</taxon>
        <taxon>Nitrospiria</taxon>
        <taxon>Nitrospirales</taxon>
        <taxon>Nitrospiraceae</taxon>
        <taxon>Nitrospira</taxon>
    </lineage>
</organism>
<proteinExistence type="predicted"/>
<evidence type="ECO:0000313" key="2">
    <source>
        <dbReference type="Proteomes" id="UP000593737"/>
    </source>
</evidence>
<dbReference type="KEGG" id="nkf:Nkreftii_001235"/>
<dbReference type="EMBL" id="CP047423">
    <property type="protein sequence ID" value="QPD03461.1"/>
    <property type="molecule type" value="Genomic_DNA"/>
</dbReference>
<protein>
    <submittedName>
        <fullName evidence="1">Uncharacterized protein</fullName>
    </submittedName>
</protein>
<reference evidence="1 2" key="1">
    <citation type="journal article" date="2020" name="ISME J.">
        <title>Enrichment and physiological characterization of a novel comammox Nitrospira indicates ammonium inhibition of complete nitrification.</title>
        <authorList>
            <person name="Sakoula D."/>
            <person name="Koch H."/>
            <person name="Frank J."/>
            <person name="Jetten M.S.M."/>
            <person name="van Kessel M.A.H.J."/>
            <person name="Lucker S."/>
        </authorList>
    </citation>
    <scope>NUCLEOTIDE SEQUENCE [LARGE SCALE GENOMIC DNA]</scope>
    <source>
        <strain evidence="1">Comreactor17</strain>
    </source>
</reference>
<sequence>MISDDSFRAFNQSYLNGCLDRVMKKSVSMILAL</sequence>
<dbReference type="AlphaFoldDB" id="A0A7S8FCU5"/>
<accession>A0A7S8FCU5</accession>
<gene>
    <name evidence="1" type="ORF">Nkreftii_001235</name>
</gene>
<dbReference type="Proteomes" id="UP000593737">
    <property type="component" value="Chromosome"/>
</dbReference>
<evidence type="ECO:0000313" key="1">
    <source>
        <dbReference type="EMBL" id="QPD03461.1"/>
    </source>
</evidence>
<name>A0A7S8FCU5_9BACT</name>